<comment type="caution">
    <text evidence="1">The sequence shown here is derived from an EMBL/GenBank/DDBJ whole genome shotgun (WGS) entry which is preliminary data.</text>
</comment>
<accession>A0AAN9MXG0</accession>
<name>A0AAN9MXG0_CANGL</name>
<reference evidence="1 2" key="1">
    <citation type="submission" date="2024-01" db="EMBL/GenBank/DDBJ databases">
        <title>The genomes of 5 underutilized Papilionoideae crops provide insights into root nodulation and disease resistanc.</title>
        <authorList>
            <person name="Jiang F."/>
        </authorList>
    </citation>
    <scope>NUCLEOTIDE SEQUENCE [LARGE SCALE GENOMIC DNA]</scope>
    <source>
        <strain evidence="1">LVBAO_FW01</strain>
        <tissue evidence="1">Leaves</tissue>
    </source>
</reference>
<dbReference type="Proteomes" id="UP001367508">
    <property type="component" value="Unassembled WGS sequence"/>
</dbReference>
<evidence type="ECO:0000313" key="2">
    <source>
        <dbReference type="Proteomes" id="UP001367508"/>
    </source>
</evidence>
<organism evidence="1 2">
    <name type="scientific">Canavalia gladiata</name>
    <name type="common">Sword bean</name>
    <name type="synonym">Dolichos gladiatus</name>
    <dbReference type="NCBI Taxonomy" id="3824"/>
    <lineage>
        <taxon>Eukaryota</taxon>
        <taxon>Viridiplantae</taxon>
        <taxon>Streptophyta</taxon>
        <taxon>Embryophyta</taxon>
        <taxon>Tracheophyta</taxon>
        <taxon>Spermatophyta</taxon>
        <taxon>Magnoliopsida</taxon>
        <taxon>eudicotyledons</taxon>
        <taxon>Gunneridae</taxon>
        <taxon>Pentapetalae</taxon>
        <taxon>rosids</taxon>
        <taxon>fabids</taxon>
        <taxon>Fabales</taxon>
        <taxon>Fabaceae</taxon>
        <taxon>Papilionoideae</taxon>
        <taxon>50 kb inversion clade</taxon>
        <taxon>NPAAA clade</taxon>
        <taxon>indigoferoid/millettioid clade</taxon>
        <taxon>Phaseoleae</taxon>
        <taxon>Canavalia</taxon>
    </lineage>
</organism>
<keyword evidence="2" id="KW-1185">Reference proteome</keyword>
<dbReference type="EMBL" id="JAYMYQ010000001">
    <property type="protein sequence ID" value="KAK7360084.1"/>
    <property type="molecule type" value="Genomic_DNA"/>
</dbReference>
<evidence type="ECO:0000313" key="1">
    <source>
        <dbReference type="EMBL" id="KAK7360084.1"/>
    </source>
</evidence>
<dbReference type="AlphaFoldDB" id="A0AAN9MXG0"/>
<proteinExistence type="predicted"/>
<protein>
    <submittedName>
        <fullName evidence="1">Uncharacterized protein</fullName>
    </submittedName>
</protein>
<sequence>MYFLFSVIVVKGLPPLHCFMYEAYDKDMDLKVACLVKDAIKRYSTNFLTTKSTADCQNLLGLTVLVL</sequence>
<gene>
    <name evidence="1" type="ORF">VNO77_02059</name>
</gene>